<dbReference type="EMBL" id="MT144019">
    <property type="protein sequence ID" value="QJA46713.1"/>
    <property type="molecule type" value="Genomic_DNA"/>
</dbReference>
<proteinExistence type="predicted"/>
<evidence type="ECO:0000313" key="2">
    <source>
        <dbReference type="EMBL" id="QJH94373.1"/>
    </source>
</evidence>
<sequence>MKWLANCRGVDEHGTPLVAVYGSEQMDAVDRSRMVAAAPELLGELKLAIRYLEHPDVRPIIKNMALSGEAVIERCNSAIARAERME</sequence>
<reference evidence="1" key="1">
    <citation type="submission" date="2020-03" db="EMBL/GenBank/DDBJ databases">
        <title>The deep terrestrial virosphere.</title>
        <authorList>
            <person name="Holmfeldt K."/>
            <person name="Nilsson E."/>
            <person name="Simone D."/>
            <person name="Lopez-Fernandez M."/>
            <person name="Wu X."/>
            <person name="de Brujin I."/>
            <person name="Lundin D."/>
            <person name="Andersson A."/>
            <person name="Bertilsson S."/>
            <person name="Dopson M."/>
        </authorList>
    </citation>
    <scope>NUCLEOTIDE SEQUENCE</scope>
    <source>
        <strain evidence="1">TM448A00520</strain>
        <strain evidence="2">TM448B00218</strain>
    </source>
</reference>
<protein>
    <submittedName>
        <fullName evidence="1">Uncharacterized protein</fullName>
    </submittedName>
</protein>
<organism evidence="1">
    <name type="scientific">viral metagenome</name>
    <dbReference type="NCBI Taxonomy" id="1070528"/>
    <lineage>
        <taxon>unclassified sequences</taxon>
        <taxon>metagenomes</taxon>
        <taxon>organismal metagenomes</taxon>
    </lineage>
</organism>
<accession>A0A6H1ZFM6</accession>
<evidence type="ECO:0000313" key="1">
    <source>
        <dbReference type="EMBL" id="QJA46713.1"/>
    </source>
</evidence>
<gene>
    <name evidence="1" type="ORF">TM448A00520_0022</name>
    <name evidence="2" type="ORF">TM448B00218_0016</name>
</gene>
<dbReference type="AlphaFoldDB" id="A0A6H1ZFM6"/>
<dbReference type="EMBL" id="MT144600">
    <property type="protein sequence ID" value="QJH94373.1"/>
    <property type="molecule type" value="Genomic_DNA"/>
</dbReference>
<name>A0A6H1ZFM6_9ZZZZ</name>